<dbReference type="RefSeq" id="WP_011913638.1">
    <property type="nucleotide sequence ID" value="NC_009434.1"/>
</dbReference>
<evidence type="ECO:0000256" key="1">
    <source>
        <dbReference type="ARBA" id="ARBA00004141"/>
    </source>
</evidence>
<evidence type="ECO:0000256" key="2">
    <source>
        <dbReference type="ARBA" id="ARBA00022692"/>
    </source>
</evidence>
<dbReference type="NCBIfam" id="TIGR00815">
    <property type="entry name" value="sulP"/>
    <property type="match status" value="1"/>
</dbReference>
<evidence type="ECO:0000256" key="4">
    <source>
        <dbReference type="ARBA" id="ARBA00023136"/>
    </source>
</evidence>
<feature type="transmembrane region" description="Helical" evidence="5">
    <location>
        <begin position="344"/>
        <end position="364"/>
    </location>
</feature>
<dbReference type="Pfam" id="PF01740">
    <property type="entry name" value="STAS"/>
    <property type="match status" value="1"/>
</dbReference>
<name>A4VMH5_STUS1</name>
<feature type="transmembrane region" description="Helical" evidence="5">
    <location>
        <begin position="135"/>
        <end position="157"/>
    </location>
</feature>
<keyword evidence="2 5" id="KW-0812">Transmembrane</keyword>
<dbReference type="GO" id="GO:0016020">
    <property type="term" value="C:membrane"/>
    <property type="evidence" value="ECO:0007669"/>
    <property type="project" value="UniProtKB-SubCell"/>
</dbReference>
<dbReference type="Proteomes" id="UP000000233">
    <property type="component" value="Chromosome"/>
</dbReference>
<dbReference type="InterPro" id="IPR001902">
    <property type="entry name" value="SLC26A/SulP_fam"/>
</dbReference>
<evidence type="ECO:0000259" key="6">
    <source>
        <dbReference type="PROSITE" id="PS50801"/>
    </source>
</evidence>
<feature type="transmembrane region" description="Helical" evidence="5">
    <location>
        <begin position="219"/>
        <end position="241"/>
    </location>
</feature>
<dbReference type="AlphaFoldDB" id="A4VMH5"/>
<gene>
    <name evidence="7" type="ordered locus">PST_2524</name>
</gene>
<keyword evidence="4 5" id="KW-0472">Membrane</keyword>
<comment type="subcellular location">
    <subcellularLocation>
        <location evidence="1">Membrane</location>
        <topology evidence="1">Multi-pass membrane protein</topology>
    </subcellularLocation>
</comment>
<dbReference type="KEGG" id="psa:PST_2524"/>
<feature type="transmembrane region" description="Helical" evidence="5">
    <location>
        <begin position="53"/>
        <end position="69"/>
    </location>
</feature>
<evidence type="ECO:0000256" key="3">
    <source>
        <dbReference type="ARBA" id="ARBA00022989"/>
    </source>
</evidence>
<dbReference type="InterPro" id="IPR036513">
    <property type="entry name" value="STAS_dom_sf"/>
</dbReference>
<dbReference type="GO" id="GO:0055085">
    <property type="term" value="P:transmembrane transport"/>
    <property type="evidence" value="ECO:0007669"/>
    <property type="project" value="InterPro"/>
</dbReference>
<evidence type="ECO:0000313" key="7">
    <source>
        <dbReference type="EMBL" id="ABP80176.1"/>
    </source>
</evidence>
<accession>A4VMH5</accession>
<reference evidence="7 8" key="1">
    <citation type="journal article" date="2008" name="Proc. Natl. Acad. Sci. U.S.A.">
        <title>Nitrogen fixation island and rhizosphere competence traits in the genome of root-associated Pseudomonas stutzeri A1501.</title>
        <authorList>
            <person name="Yan Y."/>
            <person name="Yang J."/>
            <person name="Dou Y."/>
            <person name="Chen M."/>
            <person name="Ping S."/>
            <person name="Peng J."/>
            <person name="Lu W."/>
            <person name="Zhang W."/>
            <person name="Yao Z."/>
            <person name="Li H."/>
            <person name="Liu W."/>
            <person name="He S."/>
            <person name="Geng L."/>
            <person name="Zhang X."/>
            <person name="Yang F."/>
            <person name="Yu H."/>
            <person name="Zhan Y."/>
            <person name="Li D."/>
            <person name="Lin Z."/>
            <person name="Wang Y."/>
            <person name="Elmerich C."/>
            <person name="Lin M."/>
            <person name="Jin Q."/>
        </authorList>
    </citation>
    <scope>NUCLEOTIDE SEQUENCE [LARGE SCALE GENOMIC DNA]</scope>
    <source>
        <strain evidence="7 8">A1501</strain>
    </source>
</reference>
<organism evidence="7 8">
    <name type="scientific">Stutzerimonas stutzeri (strain A1501)</name>
    <name type="common">Pseudomonas stutzeri</name>
    <dbReference type="NCBI Taxonomy" id="379731"/>
    <lineage>
        <taxon>Bacteria</taxon>
        <taxon>Pseudomonadati</taxon>
        <taxon>Pseudomonadota</taxon>
        <taxon>Gammaproteobacteria</taxon>
        <taxon>Pseudomonadales</taxon>
        <taxon>Pseudomonadaceae</taxon>
        <taxon>Stutzerimonas</taxon>
    </lineage>
</organism>
<feature type="transmembrane region" description="Helical" evidence="5">
    <location>
        <begin position="102"/>
        <end position="123"/>
    </location>
</feature>
<dbReference type="SUPFAM" id="SSF52091">
    <property type="entry name" value="SpoIIaa-like"/>
    <property type="match status" value="1"/>
</dbReference>
<keyword evidence="8" id="KW-1185">Reference proteome</keyword>
<dbReference type="eggNOG" id="COG0659">
    <property type="taxonomic scope" value="Bacteria"/>
</dbReference>
<evidence type="ECO:0000256" key="5">
    <source>
        <dbReference type="SAM" id="Phobius"/>
    </source>
</evidence>
<dbReference type="PROSITE" id="PS50801">
    <property type="entry name" value="STAS"/>
    <property type="match status" value="1"/>
</dbReference>
<keyword evidence="3 5" id="KW-1133">Transmembrane helix</keyword>
<dbReference type="PANTHER" id="PTHR11814">
    <property type="entry name" value="SULFATE TRANSPORTER"/>
    <property type="match status" value="1"/>
</dbReference>
<protein>
    <submittedName>
        <fullName evidence="7">Sulfate transporter</fullName>
    </submittedName>
</protein>
<feature type="transmembrane region" description="Helical" evidence="5">
    <location>
        <begin position="76"/>
        <end position="96"/>
    </location>
</feature>
<dbReference type="CDD" id="cd07042">
    <property type="entry name" value="STAS_SulP_like_sulfate_transporter"/>
    <property type="match status" value="1"/>
</dbReference>
<dbReference type="HOGENOM" id="CLU_003182_13_2_6"/>
<sequence>MKQRLARYLPMLAWARHYDRAAATKDSLAALIVTLMLIPQSLAYAMLAGLPPVTGLYASMLPLIAYTLFGTSRTLAVGPVAVVSLMTAAALGPLFAPGSAEYAAAAMLLALLSGAVLLLMAALRLGFLANFLSHPVISGFISASGILIALGQLKHILGISIDGENAVQLLAALLTALPGAHLPTLAIGGNTLLFLYLVRSRLSTWLQHLGMNAHIAGTLTKIGPVAALLLAIAAVSAFGLADAGVRVVGEVPRGLPSLSLPMLEPALILQLLPAAVLISLVGFVESVSVAQTLAAKRRERIEPNQELVALGGANVAAALSGGFPVTGGFARSVVNFDAGAQTPLAGVLTALGIGITVLLFTPLFHNLPHAVLAATIIVAVLSLVDLSALRRTWRYSRQDAAAMAATMLGVLLIGVESGILLGVGLSLLLFLWRTSQPHIAVVGQLPGSEHFRNVERFAVVQSPRVLSVRVDESLYFPNARFLEDRIAELIGRHPQAEHLVLMCPGVNLIDASALESLEAITARLHAAGIQLHLSEVKGPVMDRLRHSDFLSHFGGQVFISQYEALLALDPDTTFHALERPRERFASIKENAG</sequence>
<feature type="transmembrane region" description="Helical" evidence="5">
    <location>
        <begin position="401"/>
        <end position="432"/>
    </location>
</feature>
<feature type="transmembrane region" description="Helical" evidence="5">
    <location>
        <begin position="267"/>
        <end position="290"/>
    </location>
</feature>
<proteinExistence type="predicted"/>
<dbReference type="InterPro" id="IPR002645">
    <property type="entry name" value="STAS_dom"/>
</dbReference>
<dbReference type="InterPro" id="IPR011547">
    <property type="entry name" value="SLC26A/SulP_dom"/>
</dbReference>
<feature type="transmembrane region" description="Helical" evidence="5">
    <location>
        <begin position="370"/>
        <end position="389"/>
    </location>
</feature>
<dbReference type="Pfam" id="PF00916">
    <property type="entry name" value="Sulfate_transp"/>
    <property type="match status" value="1"/>
</dbReference>
<dbReference type="Gene3D" id="3.30.750.24">
    <property type="entry name" value="STAS domain"/>
    <property type="match status" value="1"/>
</dbReference>
<feature type="domain" description="STAS" evidence="6">
    <location>
        <begin position="455"/>
        <end position="568"/>
    </location>
</feature>
<evidence type="ECO:0000313" key="8">
    <source>
        <dbReference type="Proteomes" id="UP000000233"/>
    </source>
</evidence>
<dbReference type="EMBL" id="CP000304">
    <property type="protein sequence ID" value="ABP80176.1"/>
    <property type="molecule type" value="Genomic_DNA"/>
</dbReference>
<feature type="transmembrane region" description="Helical" evidence="5">
    <location>
        <begin position="169"/>
        <end position="198"/>
    </location>
</feature>